<comment type="catalytic activity">
    <reaction evidence="9 11">
        <text>L-homoserine + ATP = O-phospho-L-homoserine + ADP + H(+)</text>
        <dbReference type="Rhea" id="RHEA:13985"/>
        <dbReference type="ChEBI" id="CHEBI:15378"/>
        <dbReference type="ChEBI" id="CHEBI:30616"/>
        <dbReference type="ChEBI" id="CHEBI:57476"/>
        <dbReference type="ChEBI" id="CHEBI:57590"/>
        <dbReference type="ChEBI" id="CHEBI:456216"/>
        <dbReference type="EC" id="2.7.1.39"/>
    </reaction>
</comment>
<dbReference type="InterPro" id="IPR013750">
    <property type="entry name" value="GHMP_kinase_C_dom"/>
</dbReference>
<dbReference type="GO" id="GO:0004413">
    <property type="term" value="F:homoserine kinase activity"/>
    <property type="evidence" value="ECO:0007669"/>
    <property type="project" value="UniProtKB-EC"/>
</dbReference>
<dbReference type="NCBIfam" id="TIGR00191">
    <property type="entry name" value="thrB"/>
    <property type="match status" value="1"/>
</dbReference>
<gene>
    <name evidence="11" type="primary">thrB</name>
    <name evidence="14" type="ORF">KQI75_06970</name>
</gene>
<accession>A0ABS6ETA4</accession>
<feature type="domain" description="GHMP kinase N-terminal" evidence="12">
    <location>
        <begin position="54"/>
        <end position="136"/>
    </location>
</feature>
<evidence type="ECO:0000256" key="8">
    <source>
        <dbReference type="ARBA" id="ARBA00022840"/>
    </source>
</evidence>
<evidence type="ECO:0000259" key="12">
    <source>
        <dbReference type="Pfam" id="PF00288"/>
    </source>
</evidence>
<dbReference type="PANTHER" id="PTHR20861:SF1">
    <property type="entry name" value="HOMOSERINE KINASE"/>
    <property type="match status" value="1"/>
</dbReference>
<keyword evidence="5 11" id="KW-0808">Transferase</keyword>
<dbReference type="Pfam" id="PF08544">
    <property type="entry name" value="GHMP_kinases_C"/>
    <property type="match status" value="1"/>
</dbReference>
<dbReference type="PROSITE" id="PS00627">
    <property type="entry name" value="GHMP_KINASES_ATP"/>
    <property type="match status" value="1"/>
</dbReference>
<evidence type="ECO:0000256" key="2">
    <source>
        <dbReference type="ARBA" id="ARBA00007370"/>
    </source>
</evidence>
<proteinExistence type="inferred from homology"/>
<reference evidence="14 15" key="1">
    <citation type="submission" date="2021-06" db="EMBL/GenBank/DDBJ databases">
        <authorList>
            <person name="Sun Q."/>
            <person name="Li D."/>
        </authorList>
    </citation>
    <scope>NUCLEOTIDE SEQUENCE [LARGE SCALE GENOMIC DNA]</scope>
    <source>
        <strain evidence="14 15">MSJd-7</strain>
    </source>
</reference>
<comment type="similarity">
    <text evidence="2 11">Belongs to the GHMP kinase family. Homoserine kinase subfamily.</text>
</comment>
<evidence type="ECO:0000256" key="1">
    <source>
        <dbReference type="ARBA" id="ARBA00005015"/>
    </source>
</evidence>
<evidence type="ECO:0000313" key="14">
    <source>
        <dbReference type="EMBL" id="MBU5490361.1"/>
    </source>
</evidence>
<keyword evidence="8 11" id="KW-0067">ATP-binding</keyword>
<evidence type="ECO:0000256" key="10">
    <source>
        <dbReference type="ARBA" id="ARBA00049954"/>
    </source>
</evidence>
<comment type="subcellular location">
    <subcellularLocation>
        <location evidence="11">Cytoplasm</location>
    </subcellularLocation>
</comment>
<evidence type="ECO:0000256" key="6">
    <source>
        <dbReference type="ARBA" id="ARBA00022741"/>
    </source>
</evidence>
<organism evidence="14 15">
    <name type="scientific">Butyricicoccus intestinisimiae</name>
    <dbReference type="NCBI Taxonomy" id="2841509"/>
    <lineage>
        <taxon>Bacteria</taxon>
        <taxon>Bacillati</taxon>
        <taxon>Bacillota</taxon>
        <taxon>Clostridia</taxon>
        <taxon>Eubacteriales</taxon>
        <taxon>Butyricicoccaceae</taxon>
        <taxon>Butyricicoccus</taxon>
    </lineage>
</organism>
<dbReference type="InterPro" id="IPR000870">
    <property type="entry name" value="Homoserine_kinase"/>
</dbReference>
<evidence type="ECO:0000256" key="9">
    <source>
        <dbReference type="ARBA" id="ARBA00049375"/>
    </source>
</evidence>
<comment type="pathway">
    <text evidence="1 11">Amino-acid biosynthesis; L-threonine biosynthesis; L-threonine from L-aspartate: step 4/5.</text>
</comment>
<keyword evidence="6 11" id="KW-0547">Nucleotide-binding</keyword>
<evidence type="ECO:0000256" key="7">
    <source>
        <dbReference type="ARBA" id="ARBA00022777"/>
    </source>
</evidence>
<dbReference type="EMBL" id="JAHLQI010000003">
    <property type="protein sequence ID" value="MBU5490361.1"/>
    <property type="molecule type" value="Genomic_DNA"/>
</dbReference>
<dbReference type="RefSeq" id="WP_216470024.1">
    <property type="nucleotide sequence ID" value="NZ_JAHLQI010000003.1"/>
</dbReference>
<dbReference type="InterPro" id="IPR006204">
    <property type="entry name" value="GHMP_kinase_N_dom"/>
</dbReference>
<dbReference type="Proteomes" id="UP000783588">
    <property type="component" value="Unassembled WGS sequence"/>
</dbReference>
<keyword evidence="11" id="KW-0028">Amino-acid biosynthesis</keyword>
<comment type="caution">
    <text evidence="14">The sequence shown here is derived from an EMBL/GenBank/DDBJ whole genome shotgun (WGS) entry which is preliminary data.</text>
</comment>
<keyword evidence="11" id="KW-0963">Cytoplasm</keyword>
<dbReference type="Pfam" id="PF00288">
    <property type="entry name" value="GHMP_kinases_N"/>
    <property type="match status" value="1"/>
</dbReference>
<dbReference type="HAMAP" id="MF_00384">
    <property type="entry name" value="Homoser_kinase"/>
    <property type="match status" value="1"/>
</dbReference>
<evidence type="ECO:0000256" key="3">
    <source>
        <dbReference type="ARBA" id="ARBA00012078"/>
    </source>
</evidence>
<name>A0ABS6ETA4_9FIRM</name>
<dbReference type="PIRSF" id="PIRSF000676">
    <property type="entry name" value="Homoser_kin"/>
    <property type="match status" value="1"/>
</dbReference>
<keyword evidence="7 11" id="KW-0418">Kinase</keyword>
<keyword evidence="15" id="KW-1185">Reference proteome</keyword>
<evidence type="ECO:0000256" key="4">
    <source>
        <dbReference type="ARBA" id="ARBA00017858"/>
    </source>
</evidence>
<evidence type="ECO:0000313" key="15">
    <source>
        <dbReference type="Proteomes" id="UP000783588"/>
    </source>
</evidence>
<evidence type="ECO:0000256" key="5">
    <source>
        <dbReference type="ARBA" id="ARBA00022679"/>
    </source>
</evidence>
<protein>
    <recommendedName>
        <fullName evidence="4 11">Homoserine kinase</fullName>
        <shortName evidence="11">HK</shortName>
        <shortName evidence="11">HSK</shortName>
        <ecNumber evidence="3 11">2.7.1.39</ecNumber>
    </recommendedName>
</protein>
<comment type="function">
    <text evidence="10 11">Catalyzes the ATP-dependent phosphorylation of L-homoserine to L-homoserine phosphate.</text>
</comment>
<feature type="domain" description="GHMP kinase C-terminal" evidence="13">
    <location>
        <begin position="202"/>
        <end position="261"/>
    </location>
</feature>
<dbReference type="InterPro" id="IPR006203">
    <property type="entry name" value="GHMP_knse_ATP-bd_CS"/>
</dbReference>
<dbReference type="EC" id="2.7.1.39" evidence="3 11"/>
<evidence type="ECO:0000259" key="13">
    <source>
        <dbReference type="Pfam" id="PF08544"/>
    </source>
</evidence>
<evidence type="ECO:0000256" key="11">
    <source>
        <dbReference type="HAMAP-Rule" id="MF_00384"/>
    </source>
</evidence>
<feature type="binding site" evidence="11">
    <location>
        <begin position="83"/>
        <end position="93"/>
    </location>
    <ligand>
        <name>ATP</name>
        <dbReference type="ChEBI" id="CHEBI:30616"/>
    </ligand>
</feature>
<sequence length="306" mass="32861">MITVRVPATSANMGPGFDSIGIALNLYNTFYMEENDSIEIFATHGEHVPSDESNLIYQCAKRVYDICGKPMPGLKLIEDCDIPQTRGLGSSSACTVAGLIGANALLGNPLHQENIIDLAAAIEGHPDNSTPAILGGFCTSLLEYGKVWSVRVPIADKLDFVAFIPNFELSTEKARQAIPRTIPHKDAVFNLSRAALLTGSLVTGDLHNLMVAAGDCLHQPYRFGLIPDGEEVVKSAKGLGALGAFLSGAGPTIIAMVDKEDKTYYSRACMYFAERFPNWKPVLLSCDEVGALVTPTEEGALDKLDL</sequence>
<keyword evidence="11" id="KW-0791">Threonine biosynthesis</keyword>
<dbReference type="PANTHER" id="PTHR20861">
    <property type="entry name" value="HOMOSERINE/4-DIPHOSPHOCYTIDYL-2-C-METHYL-D-ERYTHRITOL KINASE"/>
    <property type="match status" value="1"/>
</dbReference>